<dbReference type="STRING" id="1810919.A0A3D8S5V7"/>
<dbReference type="FunFam" id="3.30.420.10:FF:000297">
    <property type="entry name" value="Argonaut-like protein"/>
    <property type="match status" value="1"/>
</dbReference>
<dbReference type="OrthoDB" id="10252740at2759"/>
<keyword evidence="4" id="KW-1185">Reference proteome</keyword>
<feature type="compositionally biased region" description="Gly residues" evidence="1">
    <location>
        <begin position="69"/>
        <end position="81"/>
    </location>
</feature>
<dbReference type="Pfam" id="PF16488">
    <property type="entry name" value="ArgoL2"/>
    <property type="match status" value="1"/>
</dbReference>
<feature type="region of interest" description="Disordered" evidence="1">
    <location>
        <begin position="1"/>
        <end position="125"/>
    </location>
</feature>
<dbReference type="SUPFAM" id="SSF53098">
    <property type="entry name" value="Ribonuclease H-like"/>
    <property type="match status" value="1"/>
</dbReference>
<comment type="caution">
    <text evidence="3">The sequence shown here is derived from an EMBL/GenBank/DDBJ whole genome shotgun (WGS) entry which is preliminary data.</text>
</comment>
<dbReference type="InterPro" id="IPR014811">
    <property type="entry name" value="ArgoL1"/>
</dbReference>
<feature type="compositionally biased region" description="Basic and acidic residues" evidence="1">
    <location>
        <begin position="15"/>
        <end position="38"/>
    </location>
</feature>
<sequence length="1023" mass="112324">MSSAGGPPQRGGRGRGSDRGRGPGEGRGRGGYRGDRGGGRGGGRGLFQDLPHRPAQGDSGRGDFRGRGGRGGRGGGQGGSDQGPPIHSPPGGAPQPSARVTQAENAQASSLVKKERSVGYPERPGYGTQGRSVQLFANYFELKSVGKSLFRYHIDIDGGPRKPPGRKAKQIISLFLDDHFPQFRRSIVTDYKSNMISHVKIMEQDQVPVKYTVTYRGEKEDGPRENPETYRVTCQFTGRVDPAELLNYLTSSNAANMLHEKAEILQALNIVFGHHPKSSNSIASVGANKHFAIQDAVTEKFNLGAGLEALRGYFVSVRAATARLLVNVQVKYVACYQEGPLGHVIREYQYDNGRGVPALKKLLDKLRVRVTHIKRTNKKGEDIPRIKTILGVATPNDGKSLEKPPRVNCLGAGPNDVSFFLDAPEQGKKSKNIAGPKPSGSYITVAEFFKRNYNIQVDFNMPVVNVGSIAKPSYLPVEVCQVVSGQPAKTKLSSKQTRQMLNFAVRSPAQNARSIVTNGTKTLGLGDHANPTLMDFGIQTSSSLITVPGRVLPSPNVYYKDEKSKDKQITPMYGSWNMKSIRFSTSSNLQKWACILINAGGRQYFSAPADLQECLQRFTQKLREVGVNANPPVSMTRLDITGQSAETLIDAKIAEVMRQHQPKLILTILPWSDTAIYNCVKKSCDIRHGVRNINVLAEQFAKRNEQYFANVGLKFNLKLGGVNQVVRPNQLGIIGEGKTMLVGIDVTHPSPGSAKGAPSVAAMVASIDSLLGQWPAEIRIQRESRTEMVDALDSMLQAHLRRWAANHKGAYPENIIVYRDGVSEGQYDLVTEQELPLLRNACKDIYPAPDTAKNLPRISIIIVGKRHHTRFYPTRQDDSDRSNNTVNGTVVDRGVTEARNWDFFLQAHTALKGTARPAHYYTVWDEIFLKQKITPPAKNAADMLEAMTHHMCYLYGRATKAVSICPPAYYADLVCTRARCYLSSAFEPATPTGSVIGSSDPTVMVDSNDVLIHPNVRDTMFYI</sequence>
<dbReference type="PANTHER" id="PTHR22891">
    <property type="entry name" value="EUKARYOTIC TRANSLATION INITIATION FACTOR 2C"/>
    <property type="match status" value="1"/>
</dbReference>
<feature type="compositionally biased region" description="Polar residues" evidence="1">
    <location>
        <begin position="98"/>
        <end position="110"/>
    </location>
</feature>
<dbReference type="EMBL" id="PVWQ01000005">
    <property type="protein sequence ID" value="RDW81679.1"/>
    <property type="molecule type" value="Genomic_DNA"/>
</dbReference>
<dbReference type="Gene3D" id="3.40.50.2300">
    <property type="match status" value="1"/>
</dbReference>
<dbReference type="CDD" id="cd04657">
    <property type="entry name" value="Piwi_ago-like"/>
    <property type="match status" value="1"/>
</dbReference>
<dbReference type="Gene3D" id="3.30.420.10">
    <property type="entry name" value="Ribonuclease H-like superfamily/Ribonuclease H"/>
    <property type="match status" value="1"/>
</dbReference>
<evidence type="ECO:0000313" key="4">
    <source>
        <dbReference type="Proteomes" id="UP000256690"/>
    </source>
</evidence>
<dbReference type="InterPro" id="IPR003165">
    <property type="entry name" value="Piwi"/>
</dbReference>
<protein>
    <recommendedName>
        <fullName evidence="2">Piwi domain-containing protein</fullName>
    </recommendedName>
</protein>
<dbReference type="InterPro" id="IPR045246">
    <property type="entry name" value="Piwi_ago-like"/>
</dbReference>
<dbReference type="Gene3D" id="2.170.260.10">
    <property type="entry name" value="paz domain"/>
    <property type="match status" value="1"/>
</dbReference>
<dbReference type="InterPro" id="IPR012337">
    <property type="entry name" value="RNaseH-like_sf"/>
</dbReference>
<organism evidence="3 4">
    <name type="scientific">Aspergillus mulundensis</name>
    <dbReference type="NCBI Taxonomy" id="1810919"/>
    <lineage>
        <taxon>Eukaryota</taxon>
        <taxon>Fungi</taxon>
        <taxon>Dikarya</taxon>
        <taxon>Ascomycota</taxon>
        <taxon>Pezizomycotina</taxon>
        <taxon>Eurotiomycetes</taxon>
        <taxon>Eurotiomycetidae</taxon>
        <taxon>Eurotiales</taxon>
        <taxon>Aspergillaceae</taxon>
        <taxon>Aspergillus</taxon>
        <taxon>Aspergillus subgen. Nidulantes</taxon>
    </lineage>
</organism>
<dbReference type="CDD" id="cd02846">
    <property type="entry name" value="PAZ_argonaute_like"/>
    <property type="match status" value="1"/>
</dbReference>
<dbReference type="Pfam" id="PF16486">
    <property type="entry name" value="ArgoN"/>
    <property type="match status" value="1"/>
</dbReference>
<gene>
    <name evidence="3" type="ORF">DSM5745_05236</name>
</gene>
<feature type="domain" description="Piwi" evidence="2">
    <location>
        <begin position="664"/>
        <end position="983"/>
    </location>
</feature>
<dbReference type="InterPro" id="IPR003100">
    <property type="entry name" value="PAZ_dom"/>
</dbReference>
<accession>A0A3D8S5V7</accession>
<dbReference type="InterPro" id="IPR032474">
    <property type="entry name" value="Argonaute_N"/>
</dbReference>
<dbReference type="SMART" id="SM00950">
    <property type="entry name" value="Piwi"/>
    <property type="match status" value="1"/>
</dbReference>
<dbReference type="Pfam" id="PF08699">
    <property type="entry name" value="ArgoL1"/>
    <property type="match status" value="1"/>
</dbReference>
<dbReference type="RefSeq" id="XP_026604732.1">
    <property type="nucleotide sequence ID" value="XM_026747252.1"/>
</dbReference>
<dbReference type="GO" id="GO:0003723">
    <property type="term" value="F:RNA binding"/>
    <property type="evidence" value="ECO:0007669"/>
    <property type="project" value="InterPro"/>
</dbReference>
<dbReference type="Pfam" id="PF02170">
    <property type="entry name" value="PAZ"/>
    <property type="match status" value="1"/>
</dbReference>
<dbReference type="InterPro" id="IPR032472">
    <property type="entry name" value="ArgoL2"/>
</dbReference>
<reference evidence="3 4" key="1">
    <citation type="journal article" date="2018" name="IMA Fungus">
        <title>IMA Genome-F 9: Draft genome sequence of Annulohypoxylon stygium, Aspergillus mulundensis, Berkeleyomyces basicola (syn. Thielaviopsis basicola), Ceratocystis smalleyi, two Cercospora beticola strains, Coleophoma cylindrospora, Fusarium fracticaudum, Phialophora cf. hyalina, and Morchella septimelata.</title>
        <authorList>
            <person name="Wingfield B.D."/>
            <person name="Bills G.F."/>
            <person name="Dong Y."/>
            <person name="Huang W."/>
            <person name="Nel W.J."/>
            <person name="Swalarsk-Parry B.S."/>
            <person name="Vaghefi N."/>
            <person name="Wilken P.M."/>
            <person name="An Z."/>
            <person name="de Beer Z.W."/>
            <person name="De Vos L."/>
            <person name="Chen L."/>
            <person name="Duong T.A."/>
            <person name="Gao Y."/>
            <person name="Hammerbacher A."/>
            <person name="Kikkert J.R."/>
            <person name="Li Y."/>
            <person name="Li H."/>
            <person name="Li K."/>
            <person name="Li Q."/>
            <person name="Liu X."/>
            <person name="Ma X."/>
            <person name="Naidoo K."/>
            <person name="Pethybridge S.J."/>
            <person name="Sun J."/>
            <person name="Steenkamp E.T."/>
            <person name="van der Nest M.A."/>
            <person name="van Wyk S."/>
            <person name="Wingfield M.J."/>
            <person name="Xiong C."/>
            <person name="Yue Q."/>
            <person name="Zhang X."/>
        </authorList>
    </citation>
    <scope>NUCLEOTIDE SEQUENCE [LARGE SCALE GENOMIC DNA]</scope>
    <source>
        <strain evidence="3 4">DSM 5745</strain>
    </source>
</reference>
<dbReference type="AlphaFoldDB" id="A0A3D8S5V7"/>
<dbReference type="SMART" id="SM01163">
    <property type="entry name" value="DUF1785"/>
    <property type="match status" value="1"/>
</dbReference>
<dbReference type="SUPFAM" id="SSF101690">
    <property type="entry name" value="PAZ domain"/>
    <property type="match status" value="1"/>
</dbReference>
<evidence type="ECO:0000313" key="3">
    <source>
        <dbReference type="EMBL" id="RDW81679.1"/>
    </source>
</evidence>
<dbReference type="Pfam" id="PF02171">
    <property type="entry name" value="Piwi"/>
    <property type="match status" value="1"/>
</dbReference>
<evidence type="ECO:0000259" key="2">
    <source>
        <dbReference type="PROSITE" id="PS50822"/>
    </source>
</evidence>
<dbReference type="InterPro" id="IPR036397">
    <property type="entry name" value="RNaseH_sf"/>
</dbReference>
<name>A0A3D8S5V7_9EURO</name>
<evidence type="ECO:0000256" key="1">
    <source>
        <dbReference type="SAM" id="MobiDB-lite"/>
    </source>
</evidence>
<dbReference type="InterPro" id="IPR036085">
    <property type="entry name" value="PAZ_dom_sf"/>
</dbReference>
<proteinExistence type="predicted"/>
<dbReference type="Proteomes" id="UP000256690">
    <property type="component" value="Unassembled WGS sequence"/>
</dbReference>
<dbReference type="GeneID" id="38115606"/>
<dbReference type="PROSITE" id="PS50822">
    <property type="entry name" value="PIWI"/>
    <property type="match status" value="1"/>
</dbReference>